<dbReference type="InterPro" id="IPR012932">
    <property type="entry name" value="VKOR"/>
</dbReference>
<comment type="similarity">
    <text evidence="2">Belongs to the VKOR family.</text>
</comment>
<name>A0ABV6C0W9_9ACTN</name>
<feature type="domain" description="Vitamin K epoxide reductase" evidence="11">
    <location>
        <begin position="23"/>
        <end position="158"/>
    </location>
</feature>
<evidence type="ECO:0000256" key="7">
    <source>
        <dbReference type="ARBA" id="ARBA00023136"/>
    </source>
</evidence>
<evidence type="ECO:0000313" key="13">
    <source>
        <dbReference type="Proteomes" id="UP001589788"/>
    </source>
</evidence>
<dbReference type="EMBL" id="JBHLYQ010000001">
    <property type="protein sequence ID" value="MFC0080612.1"/>
    <property type="molecule type" value="Genomic_DNA"/>
</dbReference>
<evidence type="ECO:0000256" key="2">
    <source>
        <dbReference type="ARBA" id="ARBA00006214"/>
    </source>
</evidence>
<dbReference type="Pfam" id="PF07884">
    <property type="entry name" value="VKOR"/>
    <property type="match status" value="1"/>
</dbReference>
<feature type="transmembrane region" description="Helical" evidence="10">
    <location>
        <begin position="25"/>
        <end position="44"/>
    </location>
</feature>
<evidence type="ECO:0000256" key="10">
    <source>
        <dbReference type="SAM" id="Phobius"/>
    </source>
</evidence>
<keyword evidence="3 10" id="KW-0812">Transmembrane</keyword>
<keyword evidence="9" id="KW-0676">Redox-active center</keyword>
<sequence length="178" mass="18936">MATSSDGEEGDAAAWLEDLPRVGRAVPWVALVLCVLGVADGAYLTYTHFHPGALVCSTSGLINCARVTTSQYSRVFGIPVAILGLAFYVVLTAVNLPPLWRSTSIWLARLRLAMVVVGMGMVIYLVIAELFLIGNICEYCTGVHILTFGMFVLVVLTYPTLAERARQAGSAVGEAAAA</sequence>
<keyword evidence="5 10" id="KW-1133">Transmembrane helix</keyword>
<evidence type="ECO:0000256" key="5">
    <source>
        <dbReference type="ARBA" id="ARBA00022989"/>
    </source>
</evidence>
<dbReference type="Proteomes" id="UP001589788">
    <property type="component" value="Unassembled WGS sequence"/>
</dbReference>
<keyword evidence="7 10" id="KW-0472">Membrane</keyword>
<dbReference type="SMART" id="SM00756">
    <property type="entry name" value="VKc"/>
    <property type="match status" value="1"/>
</dbReference>
<keyword evidence="6" id="KW-0560">Oxidoreductase</keyword>
<keyword evidence="13" id="KW-1185">Reference proteome</keyword>
<dbReference type="PANTHER" id="PTHR34573">
    <property type="entry name" value="VKC DOMAIN-CONTAINING PROTEIN"/>
    <property type="match status" value="1"/>
</dbReference>
<dbReference type="CDD" id="cd12918">
    <property type="entry name" value="VKOR_arc"/>
    <property type="match status" value="1"/>
</dbReference>
<evidence type="ECO:0000313" key="12">
    <source>
        <dbReference type="EMBL" id="MFC0080612.1"/>
    </source>
</evidence>
<feature type="transmembrane region" description="Helical" evidence="10">
    <location>
        <begin position="76"/>
        <end position="100"/>
    </location>
</feature>
<evidence type="ECO:0000256" key="8">
    <source>
        <dbReference type="ARBA" id="ARBA00023157"/>
    </source>
</evidence>
<keyword evidence="8" id="KW-1015">Disulfide bond</keyword>
<accession>A0ABV6C0W9</accession>
<proteinExistence type="inferred from homology"/>
<dbReference type="Gene3D" id="1.20.1440.130">
    <property type="entry name" value="VKOR domain"/>
    <property type="match status" value="1"/>
</dbReference>
<gene>
    <name evidence="12" type="ORF">ACFFRE_00375</name>
</gene>
<evidence type="ECO:0000256" key="3">
    <source>
        <dbReference type="ARBA" id="ARBA00022692"/>
    </source>
</evidence>
<evidence type="ECO:0000256" key="1">
    <source>
        <dbReference type="ARBA" id="ARBA00004141"/>
    </source>
</evidence>
<evidence type="ECO:0000256" key="4">
    <source>
        <dbReference type="ARBA" id="ARBA00022719"/>
    </source>
</evidence>
<keyword evidence="4" id="KW-0874">Quinone</keyword>
<dbReference type="RefSeq" id="WP_377787000.1">
    <property type="nucleotide sequence ID" value="NZ_JBHLYQ010000001.1"/>
</dbReference>
<comment type="caution">
    <text evidence="12">The sequence shown here is derived from an EMBL/GenBank/DDBJ whole genome shotgun (WGS) entry which is preliminary data.</text>
</comment>
<evidence type="ECO:0000259" key="11">
    <source>
        <dbReference type="SMART" id="SM00756"/>
    </source>
</evidence>
<organism evidence="12 13">
    <name type="scientific">Aciditerrimonas ferrireducens</name>
    <dbReference type="NCBI Taxonomy" id="667306"/>
    <lineage>
        <taxon>Bacteria</taxon>
        <taxon>Bacillati</taxon>
        <taxon>Actinomycetota</taxon>
        <taxon>Acidimicrobiia</taxon>
        <taxon>Acidimicrobiales</taxon>
        <taxon>Acidimicrobiaceae</taxon>
        <taxon>Aciditerrimonas</taxon>
    </lineage>
</organism>
<comment type="subcellular location">
    <subcellularLocation>
        <location evidence="1">Membrane</location>
        <topology evidence="1">Multi-pass membrane protein</topology>
    </subcellularLocation>
</comment>
<feature type="transmembrane region" description="Helical" evidence="10">
    <location>
        <begin position="142"/>
        <end position="161"/>
    </location>
</feature>
<dbReference type="InterPro" id="IPR038354">
    <property type="entry name" value="VKOR_sf"/>
</dbReference>
<reference evidence="12 13" key="1">
    <citation type="submission" date="2024-09" db="EMBL/GenBank/DDBJ databases">
        <authorList>
            <person name="Sun Q."/>
            <person name="Mori K."/>
        </authorList>
    </citation>
    <scope>NUCLEOTIDE SEQUENCE [LARGE SCALE GENOMIC DNA]</scope>
    <source>
        <strain evidence="12 13">JCM 15389</strain>
    </source>
</reference>
<dbReference type="PANTHER" id="PTHR34573:SF1">
    <property type="entry name" value="VITAMIN K EPOXIDE REDUCTASE DOMAIN-CONTAINING PROTEIN"/>
    <property type="match status" value="1"/>
</dbReference>
<protein>
    <submittedName>
        <fullName evidence="12">Vitamin K epoxide reductase family protein</fullName>
    </submittedName>
</protein>
<feature type="transmembrane region" description="Helical" evidence="10">
    <location>
        <begin position="112"/>
        <end position="136"/>
    </location>
</feature>
<evidence type="ECO:0000256" key="9">
    <source>
        <dbReference type="ARBA" id="ARBA00023284"/>
    </source>
</evidence>
<evidence type="ECO:0000256" key="6">
    <source>
        <dbReference type="ARBA" id="ARBA00023002"/>
    </source>
</evidence>